<evidence type="ECO:0000313" key="13">
    <source>
        <dbReference type="EMBL" id="MCC2136421.1"/>
    </source>
</evidence>
<keyword evidence="5" id="KW-0547">Nucleotide-binding</keyword>
<dbReference type="Gene3D" id="3.40.50.300">
    <property type="entry name" value="P-loop containing nucleotide triphosphate hydrolases"/>
    <property type="match status" value="1"/>
</dbReference>
<dbReference type="GO" id="GO:0015421">
    <property type="term" value="F:ABC-type oligopeptide transporter activity"/>
    <property type="evidence" value="ECO:0007669"/>
    <property type="project" value="TreeGrafter"/>
</dbReference>
<keyword evidence="8 10" id="KW-0472">Membrane</keyword>
<dbReference type="InterPro" id="IPR039421">
    <property type="entry name" value="Type_1_exporter"/>
</dbReference>
<evidence type="ECO:0000256" key="5">
    <source>
        <dbReference type="ARBA" id="ARBA00022741"/>
    </source>
</evidence>
<evidence type="ECO:0000256" key="1">
    <source>
        <dbReference type="ARBA" id="ARBA00004651"/>
    </source>
</evidence>
<dbReference type="SUPFAM" id="SSF52540">
    <property type="entry name" value="P-loop containing nucleoside triphosphate hydrolases"/>
    <property type="match status" value="1"/>
</dbReference>
<dbReference type="CDD" id="cd18547">
    <property type="entry name" value="ABC_6TM_Tm288_like"/>
    <property type="match status" value="1"/>
</dbReference>
<dbReference type="InterPro" id="IPR027417">
    <property type="entry name" value="P-loop_NTPase"/>
</dbReference>
<feature type="transmembrane region" description="Helical" evidence="10">
    <location>
        <begin position="175"/>
        <end position="192"/>
    </location>
</feature>
<keyword evidence="6 13" id="KW-0067">ATP-binding</keyword>
<reference evidence="13" key="1">
    <citation type="submission" date="2021-10" db="EMBL/GenBank/DDBJ databases">
        <title>Anaerobic single-cell dispensing facilitates the cultivation of human gut bacteria.</title>
        <authorList>
            <person name="Afrizal A."/>
        </authorList>
    </citation>
    <scope>NUCLEOTIDE SEQUENCE</scope>
    <source>
        <strain evidence="13">CLA-AA-H250</strain>
    </source>
</reference>
<name>A0AAE3AJJ3_9FIRM</name>
<feature type="domain" description="ABC transmembrane type-1" evidence="12">
    <location>
        <begin position="46"/>
        <end position="339"/>
    </location>
</feature>
<dbReference type="SUPFAM" id="SSF90123">
    <property type="entry name" value="ABC transporter transmembrane region"/>
    <property type="match status" value="1"/>
</dbReference>
<feature type="domain" description="ABC transporter" evidence="11">
    <location>
        <begin position="374"/>
        <end position="609"/>
    </location>
</feature>
<dbReference type="PROSITE" id="PS00211">
    <property type="entry name" value="ABC_TRANSPORTER_1"/>
    <property type="match status" value="1"/>
</dbReference>
<evidence type="ECO:0000256" key="10">
    <source>
        <dbReference type="SAM" id="Phobius"/>
    </source>
</evidence>
<evidence type="ECO:0000256" key="6">
    <source>
        <dbReference type="ARBA" id="ARBA00022840"/>
    </source>
</evidence>
<feature type="transmembrane region" description="Helical" evidence="10">
    <location>
        <begin position="198"/>
        <end position="215"/>
    </location>
</feature>
<dbReference type="AlphaFoldDB" id="A0AAE3AJJ3"/>
<dbReference type="Proteomes" id="UP001199424">
    <property type="component" value="Unassembled WGS sequence"/>
</dbReference>
<comment type="caution">
    <text evidence="13">The sequence shown here is derived from an EMBL/GenBank/DDBJ whole genome shotgun (WGS) entry which is preliminary data.</text>
</comment>
<feature type="transmembrane region" description="Helical" evidence="10">
    <location>
        <begin position="41"/>
        <end position="61"/>
    </location>
</feature>
<dbReference type="PANTHER" id="PTHR43394:SF1">
    <property type="entry name" value="ATP-BINDING CASSETTE SUB-FAMILY B MEMBER 10, MITOCHONDRIAL"/>
    <property type="match status" value="1"/>
</dbReference>
<evidence type="ECO:0000256" key="9">
    <source>
        <dbReference type="SAM" id="MobiDB-lite"/>
    </source>
</evidence>
<dbReference type="GO" id="GO:0016887">
    <property type="term" value="F:ATP hydrolysis activity"/>
    <property type="evidence" value="ECO:0007669"/>
    <property type="project" value="InterPro"/>
</dbReference>
<proteinExistence type="predicted"/>
<keyword evidence="3" id="KW-1003">Cell membrane</keyword>
<evidence type="ECO:0000256" key="4">
    <source>
        <dbReference type="ARBA" id="ARBA00022692"/>
    </source>
</evidence>
<dbReference type="InterPro" id="IPR003593">
    <property type="entry name" value="AAA+_ATPase"/>
</dbReference>
<dbReference type="Pfam" id="PF00005">
    <property type="entry name" value="ABC_tran"/>
    <property type="match status" value="1"/>
</dbReference>
<dbReference type="PROSITE" id="PS50929">
    <property type="entry name" value="ABC_TM1F"/>
    <property type="match status" value="1"/>
</dbReference>
<dbReference type="InterPro" id="IPR017871">
    <property type="entry name" value="ABC_transporter-like_CS"/>
</dbReference>
<keyword evidence="14" id="KW-1185">Reference proteome</keyword>
<evidence type="ECO:0000256" key="7">
    <source>
        <dbReference type="ARBA" id="ARBA00022989"/>
    </source>
</evidence>
<evidence type="ECO:0000256" key="3">
    <source>
        <dbReference type="ARBA" id="ARBA00022475"/>
    </source>
</evidence>
<keyword evidence="2" id="KW-0813">Transport</keyword>
<dbReference type="Pfam" id="PF00664">
    <property type="entry name" value="ABC_membrane"/>
    <property type="match status" value="1"/>
</dbReference>
<dbReference type="GO" id="GO:0005886">
    <property type="term" value="C:plasma membrane"/>
    <property type="evidence" value="ECO:0007669"/>
    <property type="project" value="UniProtKB-SubCell"/>
</dbReference>
<dbReference type="GO" id="GO:0005524">
    <property type="term" value="F:ATP binding"/>
    <property type="evidence" value="ECO:0007669"/>
    <property type="project" value="UniProtKB-KW"/>
</dbReference>
<dbReference type="Gene3D" id="1.20.1560.10">
    <property type="entry name" value="ABC transporter type 1, transmembrane domain"/>
    <property type="match status" value="1"/>
</dbReference>
<feature type="transmembrane region" description="Helical" evidence="10">
    <location>
        <begin position="92"/>
        <end position="113"/>
    </location>
</feature>
<accession>A0AAE3AJJ3</accession>
<feature type="transmembrane region" description="Helical" evidence="10">
    <location>
        <begin position="290"/>
        <end position="317"/>
    </location>
</feature>
<gene>
    <name evidence="13" type="ORF">LKD31_05270</name>
</gene>
<evidence type="ECO:0000259" key="11">
    <source>
        <dbReference type="PROSITE" id="PS50893"/>
    </source>
</evidence>
<dbReference type="EMBL" id="JAJEQC010000004">
    <property type="protein sequence ID" value="MCC2136421.1"/>
    <property type="molecule type" value="Genomic_DNA"/>
</dbReference>
<sequence>MSEPKRNAPRPHGPGRGMMPTEKAKDFKGSFKKLISYLSPFKFKILIVVIFAALSTVFTIVGPKILAKATDELTAGLMRIITGAAEGIDFGYIAKVLLFLVGLYALSALFSYIQGFTMSGVSAKVSYNMRRAIMEKIDRLPVSYFHKTSQGDVLSRITNDVDTLSQSLNQSITQLITSVCSIIGVLIMMLSISWQLTLVALCIVPISLLLVGRIVKSSQKYFVGQQEYLGAVNGHVEEMYGGHVVVKAFNGEARSMEKFECENEKLYNAGWKSEFLSGLMQPIMGFVGNLGYVVVCILGASMAAGGSMTIGGIQAFIQYLRSFTQPITQMASISSQVQRTMAAAERIFNFLDEPEIVEKTPKYTVENSNIRGDIRFDHVCFGYEDTDETVIHDFSADVKAGQKIAIVGPTGAGKTTMVKLLMRFHDLKSGRIYLDGKDITEFARGDLRKEFGMVLQDTWLYSGTIMENIRYGRLDATDEEVIQAAKAAQVDHFVRTLPDGYNTILNEEATNVSQGQKQLLTIARAILSDSRIMILDEATSSVDTRTELSIQTAMDNLMRGRTSFIIAHRLSTIRNADLILCMKDGDIVEQGTHEELLAKNGFYANLYNSQFEHAEESA</sequence>
<protein>
    <submittedName>
        <fullName evidence="13">ABC transporter ATP-binding protein/permease</fullName>
    </submittedName>
</protein>
<dbReference type="PANTHER" id="PTHR43394">
    <property type="entry name" value="ATP-DEPENDENT PERMEASE MDL1, MITOCHONDRIAL"/>
    <property type="match status" value="1"/>
</dbReference>
<evidence type="ECO:0000313" key="14">
    <source>
        <dbReference type="Proteomes" id="UP001199424"/>
    </source>
</evidence>
<dbReference type="InterPro" id="IPR036640">
    <property type="entry name" value="ABC1_TM_sf"/>
</dbReference>
<dbReference type="PROSITE" id="PS50893">
    <property type="entry name" value="ABC_TRANSPORTER_2"/>
    <property type="match status" value="1"/>
</dbReference>
<evidence type="ECO:0000256" key="8">
    <source>
        <dbReference type="ARBA" id="ARBA00023136"/>
    </source>
</evidence>
<keyword evidence="4 10" id="KW-0812">Transmembrane</keyword>
<evidence type="ECO:0000256" key="2">
    <source>
        <dbReference type="ARBA" id="ARBA00022448"/>
    </source>
</evidence>
<dbReference type="InterPro" id="IPR011527">
    <property type="entry name" value="ABC1_TM_dom"/>
</dbReference>
<evidence type="ECO:0000259" key="12">
    <source>
        <dbReference type="PROSITE" id="PS50929"/>
    </source>
</evidence>
<dbReference type="InterPro" id="IPR003439">
    <property type="entry name" value="ABC_transporter-like_ATP-bd"/>
</dbReference>
<dbReference type="RefSeq" id="WP_176820377.1">
    <property type="nucleotide sequence ID" value="NZ_JAJEQC010000004.1"/>
</dbReference>
<dbReference type="FunFam" id="3.40.50.300:FF:000287">
    <property type="entry name" value="Multidrug ABC transporter ATP-binding protein"/>
    <property type="match status" value="1"/>
</dbReference>
<dbReference type="SMART" id="SM00382">
    <property type="entry name" value="AAA"/>
    <property type="match status" value="1"/>
</dbReference>
<dbReference type="FunFam" id="1.20.1560.10:FF:000011">
    <property type="entry name" value="Multidrug ABC transporter ATP-binding protein"/>
    <property type="match status" value="1"/>
</dbReference>
<organism evidence="13 14">
    <name type="scientific">Hominenteromicrobium mulieris</name>
    <dbReference type="NCBI Taxonomy" id="2885357"/>
    <lineage>
        <taxon>Bacteria</taxon>
        <taxon>Bacillati</taxon>
        <taxon>Bacillota</taxon>
        <taxon>Clostridia</taxon>
        <taxon>Eubacteriales</taxon>
        <taxon>Oscillospiraceae</taxon>
        <taxon>Hominenteromicrobium</taxon>
    </lineage>
</organism>
<comment type="subcellular location">
    <subcellularLocation>
        <location evidence="1">Cell membrane</location>
        <topology evidence="1">Multi-pass membrane protein</topology>
    </subcellularLocation>
</comment>
<keyword evidence="7 10" id="KW-1133">Transmembrane helix</keyword>
<feature type="region of interest" description="Disordered" evidence="9">
    <location>
        <begin position="1"/>
        <end position="22"/>
    </location>
</feature>